<feature type="region of interest" description="Disordered" evidence="8">
    <location>
        <begin position="58"/>
        <end position="84"/>
    </location>
</feature>
<evidence type="ECO:0000313" key="9">
    <source>
        <dbReference type="EMBL" id="SNS07146.1"/>
    </source>
</evidence>
<comment type="similarity">
    <text evidence="1 7">Belongs to the cytochrome P450 family.</text>
</comment>
<gene>
    <name evidence="9" type="ORF">SAMN06264365_109208</name>
</gene>
<dbReference type="AlphaFoldDB" id="A0A239BH75"/>
<dbReference type="FunFam" id="1.10.630.10:FF:000018">
    <property type="entry name" value="Cytochrome P450 monooxygenase"/>
    <property type="match status" value="1"/>
</dbReference>
<accession>A0A239BH75</accession>
<keyword evidence="2 7" id="KW-0349">Heme</keyword>
<dbReference type="InterPro" id="IPR001128">
    <property type="entry name" value="Cyt_P450"/>
</dbReference>
<dbReference type="GO" id="GO:0005506">
    <property type="term" value="F:iron ion binding"/>
    <property type="evidence" value="ECO:0007669"/>
    <property type="project" value="InterPro"/>
</dbReference>
<dbReference type="RefSeq" id="WP_179277255.1">
    <property type="nucleotide sequence ID" value="NZ_BOMU01000060.1"/>
</dbReference>
<keyword evidence="3 7" id="KW-0479">Metal-binding</keyword>
<evidence type="ECO:0000256" key="2">
    <source>
        <dbReference type="ARBA" id="ARBA00022617"/>
    </source>
</evidence>
<dbReference type="GO" id="GO:0004497">
    <property type="term" value="F:monooxygenase activity"/>
    <property type="evidence" value="ECO:0007669"/>
    <property type="project" value="UniProtKB-KW"/>
</dbReference>
<evidence type="ECO:0000256" key="6">
    <source>
        <dbReference type="ARBA" id="ARBA00023033"/>
    </source>
</evidence>
<dbReference type="GO" id="GO:0016705">
    <property type="term" value="F:oxidoreductase activity, acting on paired donors, with incorporation or reduction of molecular oxygen"/>
    <property type="evidence" value="ECO:0007669"/>
    <property type="project" value="InterPro"/>
</dbReference>
<keyword evidence="10" id="KW-1185">Reference proteome</keyword>
<evidence type="ECO:0000256" key="7">
    <source>
        <dbReference type="RuleBase" id="RU000461"/>
    </source>
</evidence>
<keyword evidence="5 7" id="KW-0408">Iron</keyword>
<protein>
    <submittedName>
        <fullName evidence="9">Cytochrome P450</fullName>
    </submittedName>
</protein>
<dbReference type="InterPro" id="IPR017972">
    <property type="entry name" value="Cyt_P450_CS"/>
</dbReference>
<keyword evidence="4 7" id="KW-0560">Oxidoreductase</keyword>
<dbReference type="PRINTS" id="PR00359">
    <property type="entry name" value="BP450"/>
</dbReference>
<dbReference type="EMBL" id="FZNR01000009">
    <property type="protein sequence ID" value="SNS07146.1"/>
    <property type="molecule type" value="Genomic_DNA"/>
</dbReference>
<proteinExistence type="inferred from homology"/>
<dbReference type="InterPro" id="IPR002397">
    <property type="entry name" value="Cyt_P450_B"/>
</dbReference>
<dbReference type="PROSITE" id="PS00086">
    <property type="entry name" value="CYTOCHROME_P450"/>
    <property type="match status" value="1"/>
</dbReference>
<dbReference type="Pfam" id="PF00067">
    <property type="entry name" value="p450"/>
    <property type="match status" value="1"/>
</dbReference>
<organism evidence="9 10">
    <name type="scientific">Actinoplanes regularis</name>
    <dbReference type="NCBI Taxonomy" id="52697"/>
    <lineage>
        <taxon>Bacteria</taxon>
        <taxon>Bacillati</taxon>
        <taxon>Actinomycetota</taxon>
        <taxon>Actinomycetes</taxon>
        <taxon>Micromonosporales</taxon>
        <taxon>Micromonosporaceae</taxon>
        <taxon>Actinoplanes</taxon>
    </lineage>
</organism>
<dbReference type="GO" id="GO:0017000">
    <property type="term" value="P:antibiotic biosynthetic process"/>
    <property type="evidence" value="ECO:0007669"/>
    <property type="project" value="UniProtKB-ARBA"/>
</dbReference>
<dbReference type="Proteomes" id="UP000198415">
    <property type="component" value="Unassembled WGS sequence"/>
</dbReference>
<dbReference type="SUPFAM" id="SSF48264">
    <property type="entry name" value="Cytochrome P450"/>
    <property type="match status" value="1"/>
</dbReference>
<dbReference type="InterPro" id="IPR036396">
    <property type="entry name" value="Cyt_P450_sf"/>
</dbReference>
<reference evidence="9 10" key="1">
    <citation type="submission" date="2017-06" db="EMBL/GenBank/DDBJ databases">
        <authorList>
            <person name="Kim H.J."/>
            <person name="Triplett B.A."/>
        </authorList>
    </citation>
    <scope>NUCLEOTIDE SEQUENCE [LARGE SCALE GENOMIC DNA]</scope>
    <source>
        <strain evidence="9 10">DSM 43151</strain>
    </source>
</reference>
<evidence type="ECO:0000256" key="1">
    <source>
        <dbReference type="ARBA" id="ARBA00010617"/>
    </source>
</evidence>
<dbReference type="PANTHER" id="PTHR46696:SF1">
    <property type="entry name" value="CYTOCHROME P450 YJIB-RELATED"/>
    <property type="match status" value="1"/>
</dbReference>
<dbReference type="Gene3D" id="1.10.630.10">
    <property type="entry name" value="Cytochrome P450"/>
    <property type="match status" value="1"/>
</dbReference>
<dbReference type="PANTHER" id="PTHR46696">
    <property type="entry name" value="P450, PUTATIVE (EUROFUNG)-RELATED"/>
    <property type="match status" value="1"/>
</dbReference>
<evidence type="ECO:0000256" key="4">
    <source>
        <dbReference type="ARBA" id="ARBA00023002"/>
    </source>
</evidence>
<evidence type="ECO:0000256" key="8">
    <source>
        <dbReference type="SAM" id="MobiDB-lite"/>
    </source>
</evidence>
<keyword evidence="6 7" id="KW-0503">Monooxygenase</keyword>
<dbReference type="CDD" id="cd11029">
    <property type="entry name" value="CYP107-like"/>
    <property type="match status" value="1"/>
</dbReference>
<sequence>MTQELVDMSTSAFHGDPHEAYAELRRTGPVRRAKLPSGVHAWVVTRYEDARRALADPRLSKRSSSMVSDQPVGGSRTAGAAPASAMSEGIGAAISQHMLAVDPPDHTRLRRLVSAAFTTRRIEALRPRIERIATDLLDRLDGQDRADLIDDFAFPLPIQVICELLGLPMEDRDDFREWSNAVVAGSEAGPNLASAIESMVKYIHALLAERRRTPGDDLLSGLIQVRDAEDRLTEDELSSMVFLLLVAGHETTVNLIGNGVYSLLTHPGEWDRLRADRELLPSAIEEFLRYDGPLKTSTFRIANEELEIGGVTIPAGDPVIIGLLSANRDAEQFLAADELRLDRVQSPGHLAFGHGIHYCLGAPLARLEGQIAFTALLDRYPGLRLAVPPEELSWRPGLLLRGLEGLPVRW</sequence>
<evidence type="ECO:0000313" key="10">
    <source>
        <dbReference type="Proteomes" id="UP000198415"/>
    </source>
</evidence>
<evidence type="ECO:0000256" key="3">
    <source>
        <dbReference type="ARBA" id="ARBA00022723"/>
    </source>
</evidence>
<evidence type="ECO:0000256" key="5">
    <source>
        <dbReference type="ARBA" id="ARBA00023004"/>
    </source>
</evidence>
<name>A0A239BH75_9ACTN</name>
<dbReference type="GO" id="GO:0020037">
    <property type="term" value="F:heme binding"/>
    <property type="evidence" value="ECO:0007669"/>
    <property type="project" value="InterPro"/>
</dbReference>